<comment type="caution">
    <text evidence="1">The sequence shown here is derived from an EMBL/GenBank/DDBJ whole genome shotgun (WGS) entry which is preliminary data.</text>
</comment>
<dbReference type="Proteomes" id="UP000249066">
    <property type="component" value="Unassembled WGS sequence"/>
</dbReference>
<proteinExistence type="predicted"/>
<protein>
    <submittedName>
        <fullName evidence="1">Uncharacterized protein</fullName>
    </submittedName>
</protein>
<dbReference type="AlphaFoldDB" id="A0A2W5C028"/>
<sequence length="139" mass="16601">MENDKKSALLKEIGELMAEDREYPLDGTLLRAVVGDNVISISIFKDRDNLIVYRRPDYQRMSAPFFELWEMEEPGKRWSEMEYLVKNGRFETVFVYPDEIDPNEEPLDRRTRIVRRYFGEKPVVYPPWSDDADIQQFDL</sequence>
<gene>
    <name evidence="1" type="ORF">DI623_12155</name>
</gene>
<evidence type="ECO:0000313" key="2">
    <source>
        <dbReference type="Proteomes" id="UP000249066"/>
    </source>
</evidence>
<organism evidence="1 2">
    <name type="scientific">Sphingomonas sanxanigenens</name>
    <dbReference type="NCBI Taxonomy" id="397260"/>
    <lineage>
        <taxon>Bacteria</taxon>
        <taxon>Pseudomonadati</taxon>
        <taxon>Pseudomonadota</taxon>
        <taxon>Alphaproteobacteria</taxon>
        <taxon>Sphingomonadales</taxon>
        <taxon>Sphingomonadaceae</taxon>
        <taxon>Sphingomonas</taxon>
    </lineage>
</organism>
<accession>A0A2W5C028</accession>
<reference evidence="1 2" key="1">
    <citation type="submission" date="2017-08" db="EMBL/GenBank/DDBJ databases">
        <title>Infants hospitalized years apart are colonized by the same room-sourced microbial strains.</title>
        <authorList>
            <person name="Brooks B."/>
            <person name="Olm M.R."/>
            <person name="Firek B.A."/>
            <person name="Baker R."/>
            <person name="Thomas B.C."/>
            <person name="Morowitz M.J."/>
            <person name="Banfield J.F."/>
        </authorList>
    </citation>
    <scope>NUCLEOTIDE SEQUENCE [LARGE SCALE GENOMIC DNA]</scope>
    <source>
        <strain evidence="1">S2_018_000_R2_101</strain>
    </source>
</reference>
<dbReference type="EMBL" id="QFNN01000084">
    <property type="protein sequence ID" value="PZO88675.1"/>
    <property type="molecule type" value="Genomic_DNA"/>
</dbReference>
<evidence type="ECO:0000313" key="1">
    <source>
        <dbReference type="EMBL" id="PZO88675.1"/>
    </source>
</evidence>
<name>A0A2W5C028_9SPHN</name>